<proteinExistence type="predicted"/>
<keyword evidence="2" id="KW-1185">Reference proteome</keyword>
<dbReference type="InterPro" id="IPR007922">
    <property type="entry name" value="DciA-like"/>
</dbReference>
<dbReference type="AlphaFoldDB" id="A0A167Y267"/>
<evidence type="ECO:0000313" key="1">
    <source>
        <dbReference type="EMBL" id="OAB28948.1"/>
    </source>
</evidence>
<dbReference type="Pfam" id="PF05258">
    <property type="entry name" value="DciA"/>
    <property type="match status" value="1"/>
</dbReference>
<organism evidence="1 2">
    <name type="scientific">Flavobacterium fryxellicola</name>
    <dbReference type="NCBI Taxonomy" id="249352"/>
    <lineage>
        <taxon>Bacteria</taxon>
        <taxon>Pseudomonadati</taxon>
        <taxon>Bacteroidota</taxon>
        <taxon>Flavobacteriia</taxon>
        <taxon>Flavobacteriales</taxon>
        <taxon>Flavobacteriaceae</taxon>
        <taxon>Flavobacterium</taxon>
    </lineage>
</organism>
<evidence type="ECO:0000313" key="2">
    <source>
        <dbReference type="Proteomes" id="UP000077164"/>
    </source>
</evidence>
<dbReference type="STRING" id="249352.SAMN05444395_102312"/>
<dbReference type="PANTHER" id="PTHR36456">
    <property type="entry name" value="UPF0232 PROTEIN SCO3875"/>
    <property type="match status" value="1"/>
</dbReference>
<dbReference type="EMBL" id="LVJE01000010">
    <property type="protein sequence ID" value="OAB28948.1"/>
    <property type="molecule type" value="Genomic_DNA"/>
</dbReference>
<comment type="caution">
    <text evidence="1">The sequence shown here is derived from an EMBL/GenBank/DDBJ whole genome shotgun (WGS) entry which is preliminary data.</text>
</comment>
<accession>A0A167Y267</accession>
<reference evidence="1 2" key="1">
    <citation type="submission" date="2016-03" db="EMBL/GenBank/DDBJ databases">
        <title>Draft genome sequence of Flavobacterium fryxellicola DSM 16209.</title>
        <authorList>
            <person name="Shin S.-K."/>
            <person name="Yi H."/>
        </authorList>
    </citation>
    <scope>NUCLEOTIDE SEQUENCE [LARGE SCALE GENOMIC DNA]</scope>
    <source>
        <strain evidence="1 2">DSM 16209</strain>
    </source>
</reference>
<protein>
    <submittedName>
        <fullName evidence="1">RNA-binding protein</fullName>
    </submittedName>
</protein>
<name>A0A167Y267_9FLAO</name>
<sequence>MAKRLNNQSSIGDVLKQIIQVNKLQPGMDQIDVKDAWKNLMGNGVNSYTNNVVLKGSTLYVELTSSVLREELSHGKSKIVAMINEELRRDVVKDVVLR</sequence>
<dbReference type="PANTHER" id="PTHR36456:SF1">
    <property type="entry name" value="UPF0232 PROTEIN SCO3875"/>
    <property type="match status" value="1"/>
</dbReference>
<dbReference type="RefSeq" id="WP_066078060.1">
    <property type="nucleotide sequence ID" value="NZ_FRDK01000002.1"/>
</dbReference>
<dbReference type="Proteomes" id="UP000077164">
    <property type="component" value="Unassembled WGS sequence"/>
</dbReference>
<dbReference type="OrthoDB" id="9804942at2"/>
<gene>
    <name evidence="1" type="ORF">FBFR_05695</name>
</gene>